<dbReference type="AlphaFoldDB" id="A0AAN6U183"/>
<dbReference type="GeneID" id="87823942"/>
<reference evidence="3" key="1">
    <citation type="journal article" date="2023" name="Mol. Phylogenet. Evol.">
        <title>Genome-scale phylogeny and comparative genomics of the fungal order Sordariales.</title>
        <authorList>
            <person name="Hensen N."/>
            <person name="Bonometti L."/>
            <person name="Westerberg I."/>
            <person name="Brannstrom I.O."/>
            <person name="Guillou S."/>
            <person name="Cros-Aarteil S."/>
            <person name="Calhoun S."/>
            <person name="Haridas S."/>
            <person name="Kuo A."/>
            <person name="Mondo S."/>
            <person name="Pangilinan J."/>
            <person name="Riley R."/>
            <person name="LaButti K."/>
            <person name="Andreopoulos B."/>
            <person name="Lipzen A."/>
            <person name="Chen C."/>
            <person name="Yan M."/>
            <person name="Daum C."/>
            <person name="Ng V."/>
            <person name="Clum A."/>
            <person name="Steindorff A."/>
            <person name="Ohm R.A."/>
            <person name="Martin F."/>
            <person name="Silar P."/>
            <person name="Natvig D.O."/>
            <person name="Lalanne C."/>
            <person name="Gautier V."/>
            <person name="Ament-Velasquez S.L."/>
            <person name="Kruys A."/>
            <person name="Hutchinson M.I."/>
            <person name="Powell A.J."/>
            <person name="Barry K."/>
            <person name="Miller A.N."/>
            <person name="Grigoriev I.V."/>
            <person name="Debuchy R."/>
            <person name="Gladieux P."/>
            <person name="Hiltunen Thoren M."/>
            <person name="Johannesson H."/>
        </authorList>
    </citation>
    <scope>NUCLEOTIDE SEQUENCE</scope>
    <source>
        <strain evidence="3">CBS 731.68</strain>
    </source>
</reference>
<organism evidence="3 4">
    <name type="scientific">Parathielavia appendiculata</name>
    <dbReference type="NCBI Taxonomy" id="2587402"/>
    <lineage>
        <taxon>Eukaryota</taxon>
        <taxon>Fungi</taxon>
        <taxon>Dikarya</taxon>
        <taxon>Ascomycota</taxon>
        <taxon>Pezizomycotina</taxon>
        <taxon>Sordariomycetes</taxon>
        <taxon>Sordariomycetidae</taxon>
        <taxon>Sordariales</taxon>
        <taxon>Chaetomiaceae</taxon>
        <taxon>Parathielavia</taxon>
    </lineage>
</organism>
<evidence type="ECO:0000313" key="3">
    <source>
        <dbReference type="EMBL" id="KAK4124543.1"/>
    </source>
</evidence>
<evidence type="ECO:0000256" key="2">
    <source>
        <dbReference type="SAM" id="Phobius"/>
    </source>
</evidence>
<proteinExistence type="predicted"/>
<evidence type="ECO:0000313" key="4">
    <source>
        <dbReference type="Proteomes" id="UP001302602"/>
    </source>
</evidence>
<dbReference type="EMBL" id="MU853227">
    <property type="protein sequence ID" value="KAK4124543.1"/>
    <property type="molecule type" value="Genomic_DNA"/>
</dbReference>
<keyword evidence="2" id="KW-0812">Transmembrane</keyword>
<keyword evidence="4" id="KW-1185">Reference proteome</keyword>
<dbReference type="Proteomes" id="UP001302602">
    <property type="component" value="Unassembled WGS sequence"/>
</dbReference>
<sequence>MMAMMCVNQHSPHRLRLGMVYRLPSLRRLQLLLALLAIFLVYAGPRVSVTASSSNPPTVCPRDLVPDPEYNLDNPYHHPSTRSTTPRGNPETGSGDLDMSLKDLDADITNQETDNSSGANKAMSPNHALTAQTTTVTATTATATAPPAVRRATETKPRTTTQTYLPFPVALYDTPGHAIASGLFLGAAASALLWIIGCIVLVYTKWIWRGVGDVRRGLQPVDRNINMNREGALRAQGLQVGLGY</sequence>
<comment type="caution">
    <text evidence="3">The sequence shown here is derived from an EMBL/GenBank/DDBJ whole genome shotgun (WGS) entry which is preliminary data.</text>
</comment>
<dbReference type="RefSeq" id="XP_062648314.1">
    <property type="nucleotide sequence ID" value="XM_062787172.1"/>
</dbReference>
<keyword evidence="2" id="KW-1133">Transmembrane helix</keyword>
<protein>
    <submittedName>
        <fullName evidence="3">Uncharacterized protein</fullName>
    </submittedName>
</protein>
<feature type="region of interest" description="Disordered" evidence="1">
    <location>
        <begin position="136"/>
        <end position="159"/>
    </location>
</feature>
<feature type="region of interest" description="Disordered" evidence="1">
    <location>
        <begin position="65"/>
        <end position="100"/>
    </location>
</feature>
<evidence type="ECO:0000256" key="1">
    <source>
        <dbReference type="SAM" id="MobiDB-lite"/>
    </source>
</evidence>
<accession>A0AAN6U183</accession>
<feature type="compositionally biased region" description="Low complexity" evidence="1">
    <location>
        <begin position="136"/>
        <end position="150"/>
    </location>
</feature>
<feature type="transmembrane region" description="Helical" evidence="2">
    <location>
        <begin position="183"/>
        <end position="208"/>
    </location>
</feature>
<name>A0AAN6U183_9PEZI</name>
<reference evidence="3" key="2">
    <citation type="submission" date="2023-05" db="EMBL/GenBank/DDBJ databases">
        <authorList>
            <consortium name="Lawrence Berkeley National Laboratory"/>
            <person name="Steindorff A."/>
            <person name="Hensen N."/>
            <person name="Bonometti L."/>
            <person name="Westerberg I."/>
            <person name="Brannstrom I.O."/>
            <person name="Guillou S."/>
            <person name="Cros-Aarteil S."/>
            <person name="Calhoun S."/>
            <person name="Haridas S."/>
            <person name="Kuo A."/>
            <person name="Mondo S."/>
            <person name="Pangilinan J."/>
            <person name="Riley R."/>
            <person name="Labutti K."/>
            <person name="Andreopoulos B."/>
            <person name="Lipzen A."/>
            <person name="Chen C."/>
            <person name="Yanf M."/>
            <person name="Daum C."/>
            <person name="Ng V."/>
            <person name="Clum A."/>
            <person name="Ohm R."/>
            <person name="Martin F."/>
            <person name="Silar P."/>
            <person name="Natvig D."/>
            <person name="Lalanne C."/>
            <person name="Gautier V."/>
            <person name="Ament-Velasquez S.L."/>
            <person name="Kruys A."/>
            <person name="Hutchinson M.I."/>
            <person name="Powell A.J."/>
            <person name="Barry K."/>
            <person name="Miller A.N."/>
            <person name="Grigoriev I.V."/>
            <person name="Debuchy R."/>
            <person name="Gladieux P."/>
            <person name="Thoren M.H."/>
            <person name="Johannesson H."/>
        </authorList>
    </citation>
    <scope>NUCLEOTIDE SEQUENCE</scope>
    <source>
        <strain evidence="3">CBS 731.68</strain>
    </source>
</reference>
<gene>
    <name evidence="3" type="ORF">N657DRAFT_395760</name>
</gene>
<keyword evidence="2" id="KW-0472">Membrane</keyword>